<name>A0A250DH68_9BURK</name>
<accession>A0A250DH68</accession>
<proteinExistence type="predicted"/>
<dbReference type="Proteomes" id="UP000217154">
    <property type="component" value="Chromosome"/>
</dbReference>
<dbReference type="Gene3D" id="3.40.50.1820">
    <property type="entry name" value="alpha/beta hydrolase"/>
    <property type="match status" value="1"/>
</dbReference>
<evidence type="ECO:0000313" key="3">
    <source>
        <dbReference type="EMBL" id="ATA53614.1"/>
    </source>
</evidence>
<dbReference type="GO" id="GO:0016020">
    <property type="term" value="C:membrane"/>
    <property type="evidence" value="ECO:0007669"/>
    <property type="project" value="TreeGrafter"/>
</dbReference>
<dbReference type="PRINTS" id="PR00412">
    <property type="entry name" value="EPOXHYDRLASE"/>
</dbReference>
<dbReference type="InterPro" id="IPR000073">
    <property type="entry name" value="AB_hydrolase_1"/>
</dbReference>
<dbReference type="InterPro" id="IPR000639">
    <property type="entry name" value="Epox_hydrolase-like"/>
</dbReference>
<dbReference type="PANTHER" id="PTHR43798:SF31">
    <property type="entry name" value="AB HYDROLASE SUPERFAMILY PROTEIN YCLE"/>
    <property type="match status" value="1"/>
</dbReference>
<dbReference type="Pfam" id="PF00561">
    <property type="entry name" value="Abhydrolase_1"/>
    <property type="match status" value="1"/>
</dbReference>
<evidence type="ECO:0000313" key="4">
    <source>
        <dbReference type="Proteomes" id="UP000217154"/>
    </source>
</evidence>
<organism evidence="3 4">
    <name type="scientific">Variovorax boronicumulans</name>
    <dbReference type="NCBI Taxonomy" id="436515"/>
    <lineage>
        <taxon>Bacteria</taxon>
        <taxon>Pseudomonadati</taxon>
        <taxon>Pseudomonadota</taxon>
        <taxon>Betaproteobacteria</taxon>
        <taxon>Burkholderiales</taxon>
        <taxon>Comamonadaceae</taxon>
        <taxon>Variovorax</taxon>
    </lineage>
</organism>
<sequence>MPFVTSNKRDIYYERHGAGPAILFLHGAGSNAATWWQQLPAFTPQYTCLTMDIRCFGRSVAPPEEFSLELFVGDALAVLAREGIERATVVGQSLGGMIGLRLALRHPERVAAFVACDTSLAIDHPTLVDSIERRFKTVSAVSIEQRSLGTWFLKAQPALAALYAQINHFNPSAHSIEPEAWREAVLRLNQPENLLAVAEIDQLACPTMFLVGAEDPIVPPAVMRELGQRLPGSEVVVVEEAAHSAYFEKPLEFNQTVFDFLRRRADS</sequence>
<reference evidence="3 4" key="1">
    <citation type="submission" date="2017-09" db="EMBL/GenBank/DDBJ databases">
        <title>The diverse metabolic capabilities of V. boronicumulans make it an excellent choice for continued studies on novel biodegradation.</title>
        <authorList>
            <person name="Sun S."/>
        </authorList>
    </citation>
    <scope>NUCLEOTIDE SEQUENCE [LARGE SCALE GENOMIC DNA]</scope>
    <source>
        <strain evidence="3 4">J1</strain>
    </source>
</reference>
<dbReference type="SUPFAM" id="SSF53474">
    <property type="entry name" value="alpha/beta-Hydrolases"/>
    <property type="match status" value="1"/>
</dbReference>
<dbReference type="RefSeq" id="WP_095744408.1">
    <property type="nucleotide sequence ID" value="NZ_CP023284.1"/>
</dbReference>
<keyword evidence="1" id="KW-0378">Hydrolase</keyword>
<dbReference type="AlphaFoldDB" id="A0A250DH68"/>
<evidence type="ECO:0000256" key="1">
    <source>
        <dbReference type="ARBA" id="ARBA00022801"/>
    </source>
</evidence>
<dbReference type="PRINTS" id="PR00111">
    <property type="entry name" value="ABHYDROLASE"/>
</dbReference>
<protein>
    <recommendedName>
        <fullName evidence="2">AB hydrolase-1 domain-containing protein</fullName>
    </recommendedName>
</protein>
<dbReference type="InterPro" id="IPR029058">
    <property type="entry name" value="AB_hydrolase_fold"/>
</dbReference>
<dbReference type="EMBL" id="CP023284">
    <property type="protein sequence ID" value="ATA53614.1"/>
    <property type="molecule type" value="Genomic_DNA"/>
</dbReference>
<evidence type="ECO:0000259" key="2">
    <source>
        <dbReference type="Pfam" id="PF00561"/>
    </source>
</evidence>
<dbReference type="GO" id="GO:0016787">
    <property type="term" value="F:hydrolase activity"/>
    <property type="evidence" value="ECO:0007669"/>
    <property type="project" value="UniProtKB-KW"/>
</dbReference>
<dbReference type="KEGG" id="vbo:CKY39_10600"/>
<feature type="domain" description="AB hydrolase-1" evidence="2">
    <location>
        <begin position="20"/>
        <end position="250"/>
    </location>
</feature>
<dbReference type="PANTHER" id="PTHR43798">
    <property type="entry name" value="MONOACYLGLYCEROL LIPASE"/>
    <property type="match status" value="1"/>
</dbReference>
<gene>
    <name evidence="3" type="ORF">CKY39_10600</name>
</gene>
<dbReference type="InterPro" id="IPR050266">
    <property type="entry name" value="AB_hydrolase_sf"/>
</dbReference>